<organism evidence="2 3">
    <name type="scientific">Halocatena pleomorpha</name>
    <dbReference type="NCBI Taxonomy" id="1785090"/>
    <lineage>
        <taxon>Archaea</taxon>
        <taxon>Methanobacteriati</taxon>
        <taxon>Methanobacteriota</taxon>
        <taxon>Stenosarchaea group</taxon>
        <taxon>Halobacteria</taxon>
        <taxon>Halobacteriales</taxon>
        <taxon>Natronomonadaceae</taxon>
        <taxon>Halocatena</taxon>
    </lineage>
</organism>
<dbReference type="AlphaFoldDB" id="A0A3P3RHH5"/>
<sequence length="87" mass="9886">MTDNKEKAIKLGKAVLIGIVAMTLFEGAIRPALIDLSPIFAERYELGRFSTPAGMAYFITYILCYIVYVIIGELVRSYRSDRDEQKF</sequence>
<dbReference type="EMBL" id="RRCH01000009">
    <property type="protein sequence ID" value="RRJ32349.1"/>
    <property type="molecule type" value="Genomic_DNA"/>
</dbReference>
<evidence type="ECO:0000313" key="3">
    <source>
        <dbReference type="Proteomes" id="UP000282322"/>
    </source>
</evidence>
<proteinExistence type="predicted"/>
<protein>
    <submittedName>
        <fullName evidence="2">Uncharacterized protein</fullName>
    </submittedName>
</protein>
<keyword evidence="1" id="KW-1133">Transmembrane helix</keyword>
<gene>
    <name evidence="2" type="ORF">EIK79_04985</name>
</gene>
<dbReference type="Proteomes" id="UP000282322">
    <property type="component" value="Unassembled WGS sequence"/>
</dbReference>
<name>A0A3P3RHH5_9EURY</name>
<dbReference type="RefSeq" id="WP_124954032.1">
    <property type="nucleotide sequence ID" value="NZ_RRCH01000009.1"/>
</dbReference>
<keyword evidence="1" id="KW-0812">Transmembrane</keyword>
<evidence type="ECO:0000256" key="1">
    <source>
        <dbReference type="SAM" id="Phobius"/>
    </source>
</evidence>
<feature type="transmembrane region" description="Helical" evidence="1">
    <location>
        <begin position="12"/>
        <end position="34"/>
    </location>
</feature>
<keyword evidence="1" id="KW-0472">Membrane</keyword>
<evidence type="ECO:0000313" key="2">
    <source>
        <dbReference type="EMBL" id="RRJ32349.1"/>
    </source>
</evidence>
<reference evidence="2 3" key="1">
    <citation type="submission" date="2018-11" db="EMBL/GenBank/DDBJ databases">
        <title>Taxonoimc description of Halomarina strain SPP-AMP-1.</title>
        <authorList>
            <person name="Pal Y."/>
            <person name="Srinivasana K."/>
            <person name="Verma A."/>
            <person name="Kumar P."/>
        </authorList>
    </citation>
    <scope>NUCLEOTIDE SEQUENCE [LARGE SCALE GENOMIC DNA]</scope>
    <source>
        <strain evidence="2 3">SPP-AMP-1</strain>
    </source>
</reference>
<keyword evidence="3" id="KW-1185">Reference proteome</keyword>
<accession>A0A3P3RHH5</accession>
<comment type="caution">
    <text evidence="2">The sequence shown here is derived from an EMBL/GenBank/DDBJ whole genome shotgun (WGS) entry which is preliminary data.</text>
</comment>
<feature type="transmembrane region" description="Helical" evidence="1">
    <location>
        <begin position="54"/>
        <end position="75"/>
    </location>
</feature>